<dbReference type="Pfam" id="PF00190">
    <property type="entry name" value="Cupin_1"/>
    <property type="match status" value="1"/>
</dbReference>
<feature type="signal peptide" evidence="1">
    <location>
        <begin position="1"/>
        <end position="22"/>
    </location>
</feature>
<dbReference type="PANTHER" id="PTHR31238">
    <property type="entry name" value="GERMIN-LIKE PROTEIN SUBFAMILY 3 MEMBER 3"/>
    <property type="match status" value="1"/>
</dbReference>
<dbReference type="InterPro" id="IPR011051">
    <property type="entry name" value="RmlC_Cupin_sf"/>
</dbReference>
<organism evidence="3 5">
    <name type="scientific">Didymella rabiei</name>
    <name type="common">Chickpea ascochyta blight fungus</name>
    <name type="synonym">Mycosphaerella rabiei</name>
    <dbReference type="NCBI Taxonomy" id="5454"/>
    <lineage>
        <taxon>Eukaryota</taxon>
        <taxon>Fungi</taxon>
        <taxon>Dikarya</taxon>
        <taxon>Ascomycota</taxon>
        <taxon>Pezizomycotina</taxon>
        <taxon>Dothideomycetes</taxon>
        <taxon>Pleosporomycetidae</taxon>
        <taxon>Pleosporales</taxon>
        <taxon>Pleosporineae</taxon>
        <taxon>Didymellaceae</taxon>
        <taxon>Ascochyta</taxon>
    </lineage>
</organism>
<dbReference type="SMART" id="SM00835">
    <property type="entry name" value="Cupin_1"/>
    <property type="match status" value="1"/>
</dbReference>
<name>A0A162YN66_DIDRA</name>
<dbReference type="EMBL" id="JYNV01000187">
    <property type="protein sequence ID" value="KZM23702.1"/>
    <property type="molecule type" value="Genomic_DNA"/>
</dbReference>
<reference evidence="3 5" key="1">
    <citation type="journal article" date="2016" name="Sci. Rep.">
        <title>Draft genome sequencing and secretome analysis of fungal phytopathogen Ascochyta rabiei provides insight into the necrotrophic effector repertoire.</title>
        <authorList>
            <person name="Verma S."/>
            <person name="Gazara R.K."/>
            <person name="Nizam S."/>
            <person name="Parween S."/>
            <person name="Chattopadhyay D."/>
            <person name="Verma P.K."/>
        </authorList>
    </citation>
    <scope>NUCLEOTIDE SEQUENCE [LARGE SCALE GENOMIC DNA]</scope>
    <source>
        <strain evidence="3 5">ArDII</strain>
    </source>
</reference>
<dbReference type="OrthoDB" id="1921208at2759"/>
<evidence type="ECO:0000259" key="2">
    <source>
        <dbReference type="SMART" id="SM00835"/>
    </source>
</evidence>
<sequence>MLTITSKMIIAAVALQLATTNAFPTPMGSSPSDNTDLIAQLLTTPTQIKRYRKLLTDSTGNKLLDNDRLTNATIWDFLQNSNAVPGGQGGSTSSANLETFPFLINSGVTMTMGTLGPCGIFLPHIHPRANEFFVVSEGEVDFGTLLELGLFENLTPNPEVGGKLGKNMGTLFPMGSVHYQLNNSPGCKPATIYTVLTSEDAGSTPVLMDPVPGNATVGRVKRVDAGNFESVRAVTPSHIARIVDECLARCYD</sequence>
<dbReference type="AlphaFoldDB" id="A0A162YN66"/>
<accession>A0A162YN66</accession>
<dbReference type="Gene3D" id="2.60.120.10">
    <property type="entry name" value="Jelly Rolls"/>
    <property type="match status" value="1"/>
</dbReference>
<dbReference type="Proteomes" id="UP000076837">
    <property type="component" value="Unassembled WGS sequence"/>
</dbReference>
<dbReference type="InterPro" id="IPR006045">
    <property type="entry name" value="Cupin_1"/>
</dbReference>
<dbReference type="SUPFAM" id="SSF51182">
    <property type="entry name" value="RmlC-like cupins"/>
    <property type="match status" value="1"/>
</dbReference>
<dbReference type="EMBL" id="JYNV01000285">
    <property type="protein sequence ID" value="KZM20135.1"/>
    <property type="molecule type" value="Genomic_DNA"/>
</dbReference>
<comment type="caution">
    <text evidence="3">The sequence shown here is derived from an EMBL/GenBank/DDBJ whole genome shotgun (WGS) entry which is preliminary data.</text>
</comment>
<protein>
    <submittedName>
        <fullName evidence="3">Nutrient reservoir</fullName>
    </submittedName>
</protein>
<evidence type="ECO:0000313" key="5">
    <source>
        <dbReference type="Proteomes" id="UP000076837"/>
    </source>
</evidence>
<keyword evidence="1" id="KW-0732">Signal</keyword>
<evidence type="ECO:0000313" key="3">
    <source>
        <dbReference type="EMBL" id="KZM20135.1"/>
    </source>
</evidence>
<feature type="domain" description="Cupin type-1" evidence="2">
    <location>
        <begin position="81"/>
        <end position="224"/>
    </location>
</feature>
<evidence type="ECO:0000313" key="4">
    <source>
        <dbReference type="EMBL" id="KZM23702.1"/>
    </source>
</evidence>
<keyword evidence="5" id="KW-1185">Reference proteome</keyword>
<evidence type="ECO:0000256" key="1">
    <source>
        <dbReference type="SAM" id="SignalP"/>
    </source>
</evidence>
<feature type="chain" id="PRO_5007997122" evidence="1">
    <location>
        <begin position="23"/>
        <end position="252"/>
    </location>
</feature>
<dbReference type="InterPro" id="IPR014710">
    <property type="entry name" value="RmlC-like_jellyroll"/>
</dbReference>
<proteinExistence type="predicted"/>
<gene>
    <name evidence="4" type="ORF">ST47_g5192</name>
    <name evidence="3" type="ORF">ST47_g8707</name>
</gene>